<keyword evidence="3" id="KW-1185">Reference proteome</keyword>
<evidence type="ECO:0000259" key="1">
    <source>
        <dbReference type="Pfam" id="PF20150"/>
    </source>
</evidence>
<accession>A0ABR4PP28</accession>
<dbReference type="Pfam" id="PF20150">
    <property type="entry name" value="2EXR"/>
    <property type="match status" value="1"/>
</dbReference>
<dbReference type="EMBL" id="JBFCZG010000003">
    <property type="protein sequence ID" value="KAL3425051.1"/>
    <property type="molecule type" value="Genomic_DNA"/>
</dbReference>
<dbReference type="InterPro" id="IPR045518">
    <property type="entry name" value="2EXR"/>
</dbReference>
<dbReference type="Proteomes" id="UP001629113">
    <property type="component" value="Unassembled WGS sequence"/>
</dbReference>
<reference evidence="2 3" key="1">
    <citation type="submission" date="2024-06" db="EMBL/GenBank/DDBJ databases">
        <title>Complete genome of Phlyctema vagabunda strain 19-DSS-EL-015.</title>
        <authorList>
            <person name="Fiorenzani C."/>
        </authorList>
    </citation>
    <scope>NUCLEOTIDE SEQUENCE [LARGE SCALE GENOMIC DNA]</scope>
    <source>
        <strain evidence="2 3">19-DSS-EL-015</strain>
    </source>
</reference>
<sequence length="231" mass="26633">MPLTCDKQALNMGYDQDISFPIQQQFTVFHRLPKELRLLIWFHALVPRVISLHRRDITSGNGTLAFLSQAPTDPIVIWVALACVESCRVVQSQYLEWQLSDFFRDISNSMICPLHDVVYFPYEYHAPTLLSLTLKFPKQMQRLRALALPSESCNDSDDALQVLEILHDMENLKELIIVKKDGVKPWGESERVWVLPGDIKKSLAGLKKNKWPEWKLPVIKMVSTENEILTC</sequence>
<name>A0ABR4PP28_9HELO</name>
<dbReference type="PANTHER" id="PTHR35910">
    <property type="entry name" value="2EXR DOMAIN-CONTAINING PROTEIN"/>
    <property type="match status" value="1"/>
</dbReference>
<protein>
    <recommendedName>
        <fullName evidence="1">2EXR domain-containing protein</fullName>
    </recommendedName>
</protein>
<evidence type="ECO:0000313" key="3">
    <source>
        <dbReference type="Proteomes" id="UP001629113"/>
    </source>
</evidence>
<feature type="domain" description="2EXR" evidence="1">
    <location>
        <begin position="26"/>
        <end position="91"/>
    </location>
</feature>
<comment type="caution">
    <text evidence="2">The sequence shown here is derived from an EMBL/GenBank/DDBJ whole genome shotgun (WGS) entry which is preliminary data.</text>
</comment>
<proteinExistence type="predicted"/>
<dbReference type="PANTHER" id="PTHR35910:SF6">
    <property type="entry name" value="2EXR DOMAIN-CONTAINING PROTEIN"/>
    <property type="match status" value="1"/>
</dbReference>
<organism evidence="2 3">
    <name type="scientific">Phlyctema vagabunda</name>
    <dbReference type="NCBI Taxonomy" id="108571"/>
    <lineage>
        <taxon>Eukaryota</taxon>
        <taxon>Fungi</taxon>
        <taxon>Dikarya</taxon>
        <taxon>Ascomycota</taxon>
        <taxon>Pezizomycotina</taxon>
        <taxon>Leotiomycetes</taxon>
        <taxon>Helotiales</taxon>
        <taxon>Dermateaceae</taxon>
        <taxon>Phlyctema</taxon>
    </lineage>
</organism>
<evidence type="ECO:0000313" key="2">
    <source>
        <dbReference type="EMBL" id="KAL3425051.1"/>
    </source>
</evidence>
<gene>
    <name evidence="2" type="ORF">PVAG01_04332</name>
</gene>